<gene>
    <name evidence="1" type="ORF">C1H46_035195</name>
</gene>
<evidence type="ECO:0000313" key="1">
    <source>
        <dbReference type="EMBL" id="TQD79242.1"/>
    </source>
</evidence>
<organism evidence="1 2">
    <name type="scientific">Malus baccata</name>
    <name type="common">Siberian crab apple</name>
    <name type="synonym">Pyrus baccata</name>
    <dbReference type="NCBI Taxonomy" id="106549"/>
    <lineage>
        <taxon>Eukaryota</taxon>
        <taxon>Viridiplantae</taxon>
        <taxon>Streptophyta</taxon>
        <taxon>Embryophyta</taxon>
        <taxon>Tracheophyta</taxon>
        <taxon>Spermatophyta</taxon>
        <taxon>Magnoliopsida</taxon>
        <taxon>eudicotyledons</taxon>
        <taxon>Gunneridae</taxon>
        <taxon>Pentapetalae</taxon>
        <taxon>rosids</taxon>
        <taxon>fabids</taxon>
        <taxon>Rosales</taxon>
        <taxon>Rosaceae</taxon>
        <taxon>Amygdaloideae</taxon>
        <taxon>Maleae</taxon>
        <taxon>Malus</taxon>
    </lineage>
</organism>
<dbReference type="InterPro" id="IPR052832">
    <property type="entry name" value="Starch-Glucan_Phosphatase"/>
</dbReference>
<evidence type="ECO:0008006" key="3">
    <source>
        <dbReference type="Google" id="ProtNLM"/>
    </source>
</evidence>
<name>A0A540KZ16_MALBA</name>
<comment type="caution">
    <text evidence="1">The sequence shown here is derived from an EMBL/GenBank/DDBJ whole genome shotgun (WGS) entry which is preliminary data.</text>
</comment>
<dbReference type="Gene3D" id="3.90.190.10">
    <property type="entry name" value="Protein tyrosine phosphatase superfamily"/>
    <property type="match status" value="1"/>
</dbReference>
<dbReference type="InterPro" id="IPR029021">
    <property type="entry name" value="Prot-tyrosine_phosphatase-like"/>
</dbReference>
<proteinExistence type="predicted"/>
<dbReference type="GO" id="GO:0019203">
    <property type="term" value="F:carbohydrate phosphatase activity"/>
    <property type="evidence" value="ECO:0007669"/>
    <property type="project" value="TreeGrafter"/>
</dbReference>
<dbReference type="Proteomes" id="UP000315295">
    <property type="component" value="Unassembled WGS sequence"/>
</dbReference>
<dbReference type="EMBL" id="VIEB01000867">
    <property type="protein sequence ID" value="TQD79242.1"/>
    <property type="molecule type" value="Genomic_DNA"/>
</dbReference>
<sequence length="231" mass="26352">MESLLAFRPFGNLSEAEREFWQQPSGENYRPYLDFSLGYQRFSPRISEEKMRLLAVVTLGVFNGTSQISKRDHVNIGDIREYTNTFYDIEHLRAVIRDFDLYDLRLRLPVVVSKLYKAINRNGGVTYVSCTAGLGRAPVAALAYMFWVQESPQALQAATNHCRVKFQLTLSGVFWRLQSGRKEISLDTAKQISFGCSEANKQKAKKILSHYPSNYKAHWSDSSTRSFTAAT</sequence>
<reference evidence="1 2" key="1">
    <citation type="journal article" date="2019" name="G3 (Bethesda)">
        <title>Sequencing of a Wild Apple (Malus baccata) Genome Unravels the Differences Between Cultivated and Wild Apple Species Regarding Disease Resistance and Cold Tolerance.</title>
        <authorList>
            <person name="Chen X."/>
        </authorList>
    </citation>
    <scope>NUCLEOTIDE SEQUENCE [LARGE SCALE GENOMIC DNA]</scope>
    <source>
        <strain evidence="2">cv. Shandingzi</strain>
        <tissue evidence="1">Leaves</tissue>
    </source>
</reference>
<protein>
    <recommendedName>
        <fullName evidence="3">Tyrosine specific protein phosphatases domain-containing protein</fullName>
    </recommendedName>
</protein>
<dbReference type="GO" id="GO:0009507">
    <property type="term" value="C:chloroplast"/>
    <property type="evidence" value="ECO:0007669"/>
    <property type="project" value="TreeGrafter"/>
</dbReference>
<dbReference type="GO" id="GO:0005983">
    <property type="term" value="P:starch catabolic process"/>
    <property type="evidence" value="ECO:0007669"/>
    <property type="project" value="TreeGrafter"/>
</dbReference>
<keyword evidence="2" id="KW-1185">Reference proteome</keyword>
<dbReference type="PANTHER" id="PTHR46642">
    <property type="entry name" value="DUAL SPECIFICITY PHOSPHATASE, SUBGROUP, CATALYTIC DOMAIN"/>
    <property type="match status" value="1"/>
</dbReference>
<dbReference type="SUPFAM" id="SSF52799">
    <property type="entry name" value="(Phosphotyrosine protein) phosphatases II"/>
    <property type="match status" value="1"/>
</dbReference>
<dbReference type="PANTHER" id="PTHR46642:SF3">
    <property type="entry name" value="PHOSPHOGLUCAN PHOSPHATASE DSP4, CHLOROPLASTIC"/>
    <property type="match status" value="1"/>
</dbReference>
<dbReference type="AlphaFoldDB" id="A0A540KZ16"/>
<dbReference type="GO" id="GO:2001070">
    <property type="term" value="F:starch binding"/>
    <property type="evidence" value="ECO:0007669"/>
    <property type="project" value="TreeGrafter"/>
</dbReference>
<evidence type="ECO:0000313" key="2">
    <source>
        <dbReference type="Proteomes" id="UP000315295"/>
    </source>
</evidence>
<dbReference type="STRING" id="106549.A0A540KZ16"/>
<accession>A0A540KZ16</accession>